<sequence length="257" mass="28808">MPSPSETHNNNNNSFAVAENLRPSMEELSYPHQEDHHAAMEIELQNELGFNPYSTNINQNNNSSHLVSFEQQTNWDNIHDVHDQMQQQLQDGANGAYPPTPDLLNLFSLPRCSPSSVLQNSSITFTNPNPKSSNFPNSLGFLGDVHGGIDTPTGTASSVLYDPLFHLNLFHIHHCSGNCFNPCHMDTACQAQEMGLCLMVGIRERGLEEGFTHMGLIMGGNLRMGYWSSPEKWVLLEEEETLKGPNTFFFSFYSIIF</sequence>
<evidence type="ECO:0000313" key="1">
    <source>
        <dbReference type="EMBL" id="KAI5329124.1"/>
    </source>
</evidence>
<dbReference type="GO" id="GO:0006355">
    <property type="term" value="P:regulation of DNA-templated transcription"/>
    <property type="evidence" value="ECO:0007669"/>
    <property type="project" value="InterPro"/>
</dbReference>
<accession>A0AAD4Z1I6</accession>
<comment type="caution">
    <text evidence="1">The sequence shown here is derived from an EMBL/GenBank/DDBJ whole genome shotgun (WGS) entry which is preliminary data.</text>
</comment>
<protein>
    <submittedName>
        <fullName evidence="1">Uncharacterized protein</fullName>
    </submittedName>
</protein>
<keyword evidence="2" id="KW-1185">Reference proteome</keyword>
<dbReference type="PANTHER" id="PTHR46834">
    <property type="entry name" value="TRANSCRIPTION FACTOR BHLH91"/>
    <property type="match status" value="1"/>
</dbReference>
<dbReference type="Proteomes" id="UP001054821">
    <property type="component" value="Chromosome 5"/>
</dbReference>
<reference evidence="1 2" key="1">
    <citation type="journal article" date="2022" name="G3 (Bethesda)">
        <title>Whole-genome sequence and methylome profiling of the almond [Prunus dulcis (Mill.) D.A. Webb] cultivar 'Nonpareil'.</title>
        <authorList>
            <person name="D'Amico-Willman K.M."/>
            <person name="Ouma W.Z."/>
            <person name="Meulia T."/>
            <person name="Sideli G.M."/>
            <person name="Gradziel T.M."/>
            <person name="Fresnedo-Ramirez J."/>
        </authorList>
    </citation>
    <scope>NUCLEOTIDE SEQUENCE [LARGE SCALE GENOMIC DNA]</scope>
    <source>
        <strain evidence="1">Clone GOH B32 T37-40</strain>
    </source>
</reference>
<dbReference type="AlphaFoldDB" id="A0AAD4Z1I6"/>
<dbReference type="InterPro" id="IPR045895">
    <property type="entry name" value="bHLH91-like"/>
</dbReference>
<dbReference type="GO" id="GO:0048658">
    <property type="term" value="P:anther wall tapetum development"/>
    <property type="evidence" value="ECO:0007669"/>
    <property type="project" value="InterPro"/>
</dbReference>
<dbReference type="PANTHER" id="PTHR46834:SF1">
    <property type="entry name" value="TRANSCRIPTION FACTOR BHLH10"/>
    <property type="match status" value="1"/>
</dbReference>
<name>A0AAD4Z1I6_PRUDU</name>
<organism evidence="1 2">
    <name type="scientific">Prunus dulcis</name>
    <name type="common">Almond</name>
    <name type="synonym">Amygdalus dulcis</name>
    <dbReference type="NCBI Taxonomy" id="3755"/>
    <lineage>
        <taxon>Eukaryota</taxon>
        <taxon>Viridiplantae</taxon>
        <taxon>Streptophyta</taxon>
        <taxon>Embryophyta</taxon>
        <taxon>Tracheophyta</taxon>
        <taxon>Spermatophyta</taxon>
        <taxon>Magnoliopsida</taxon>
        <taxon>eudicotyledons</taxon>
        <taxon>Gunneridae</taxon>
        <taxon>Pentapetalae</taxon>
        <taxon>rosids</taxon>
        <taxon>fabids</taxon>
        <taxon>Rosales</taxon>
        <taxon>Rosaceae</taxon>
        <taxon>Amygdaloideae</taxon>
        <taxon>Amygdaleae</taxon>
        <taxon>Prunus</taxon>
    </lineage>
</organism>
<proteinExistence type="predicted"/>
<gene>
    <name evidence="1" type="ORF">L3X38_028521</name>
</gene>
<dbReference type="EMBL" id="JAJFAZ020000005">
    <property type="protein sequence ID" value="KAI5329124.1"/>
    <property type="molecule type" value="Genomic_DNA"/>
</dbReference>
<evidence type="ECO:0000313" key="2">
    <source>
        <dbReference type="Proteomes" id="UP001054821"/>
    </source>
</evidence>